<keyword evidence="4" id="KW-1185">Reference proteome</keyword>
<evidence type="ECO:0000313" key="3">
    <source>
        <dbReference type="EMBL" id="MBG6122176.1"/>
    </source>
</evidence>
<feature type="compositionally biased region" description="Basic and acidic residues" evidence="1">
    <location>
        <begin position="1"/>
        <end position="32"/>
    </location>
</feature>
<accession>A0A931GW67</accession>
<keyword evidence="2" id="KW-0472">Membrane</keyword>
<comment type="caution">
    <text evidence="3">The sequence shown here is derived from an EMBL/GenBank/DDBJ whole genome shotgun (WGS) entry which is preliminary data.</text>
</comment>
<protein>
    <recommendedName>
        <fullName evidence="5">DUF4233 domain-containing protein</fullName>
    </recommendedName>
</protein>
<feature type="transmembrane region" description="Helical" evidence="2">
    <location>
        <begin position="55"/>
        <end position="75"/>
    </location>
</feature>
<name>A0A931GW67_9CORY</name>
<keyword evidence="2" id="KW-1133">Transmembrane helix</keyword>
<feature type="region of interest" description="Disordered" evidence="1">
    <location>
        <begin position="1"/>
        <end position="42"/>
    </location>
</feature>
<evidence type="ECO:0000256" key="2">
    <source>
        <dbReference type="SAM" id="Phobius"/>
    </source>
</evidence>
<sequence>MNSDSDSRARASRARARDTRARDTRARDRDAEIEYGPLGPGAEPVKDPMAGLTGVMSGTLIMEAITIFLVLTVILKVQEGALWTTFNWMYVTVIGVAHVIAAFLQRRPGALWINLALQLPLIFGFFIHWSVSAVGIMFGIVWFLVVKMRSDMLERMRRGYLVTQHLGTSEDTV</sequence>
<dbReference type="EMBL" id="JADOUE010000001">
    <property type="protein sequence ID" value="MBG6122176.1"/>
    <property type="molecule type" value="Genomic_DNA"/>
</dbReference>
<evidence type="ECO:0000313" key="4">
    <source>
        <dbReference type="Proteomes" id="UP000658613"/>
    </source>
</evidence>
<proteinExistence type="predicted"/>
<dbReference type="InterPro" id="IPR025327">
    <property type="entry name" value="DUF4233"/>
</dbReference>
<dbReference type="Proteomes" id="UP000658613">
    <property type="component" value="Unassembled WGS sequence"/>
</dbReference>
<dbReference type="AlphaFoldDB" id="A0A931GW67"/>
<feature type="transmembrane region" description="Helical" evidence="2">
    <location>
        <begin position="87"/>
        <end position="105"/>
    </location>
</feature>
<dbReference type="Pfam" id="PF14017">
    <property type="entry name" value="DUF4233"/>
    <property type="match status" value="1"/>
</dbReference>
<organism evidence="3 4">
    <name type="scientific">Corynebacterium aquatimens</name>
    <dbReference type="NCBI Taxonomy" id="1190508"/>
    <lineage>
        <taxon>Bacteria</taxon>
        <taxon>Bacillati</taxon>
        <taxon>Actinomycetota</taxon>
        <taxon>Actinomycetes</taxon>
        <taxon>Mycobacteriales</taxon>
        <taxon>Corynebacteriaceae</taxon>
        <taxon>Corynebacterium</taxon>
    </lineage>
</organism>
<reference evidence="3" key="1">
    <citation type="submission" date="2020-11" db="EMBL/GenBank/DDBJ databases">
        <title>Sequencing the genomes of 1000 actinobacteria strains.</title>
        <authorList>
            <person name="Klenk H.-P."/>
        </authorList>
    </citation>
    <scope>NUCLEOTIDE SEQUENCE</scope>
    <source>
        <strain evidence="3">DSM 45632</strain>
    </source>
</reference>
<feature type="transmembrane region" description="Helical" evidence="2">
    <location>
        <begin position="125"/>
        <end position="146"/>
    </location>
</feature>
<evidence type="ECO:0000256" key="1">
    <source>
        <dbReference type="SAM" id="MobiDB-lite"/>
    </source>
</evidence>
<evidence type="ECO:0008006" key="5">
    <source>
        <dbReference type="Google" id="ProtNLM"/>
    </source>
</evidence>
<keyword evidence="2" id="KW-0812">Transmembrane</keyword>
<gene>
    <name evidence="3" type="ORF">IW254_001145</name>
</gene>